<comment type="caution">
    <text evidence="2">The sequence shown here is derived from an EMBL/GenBank/DDBJ whole genome shotgun (WGS) entry which is preliminary data.</text>
</comment>
<dbReference type="Pfam" id="PF00534">
    <property type="entry name" value="Glycos_transf_1"/>
    <property type="match status" value="1"/>
</dbReference>
<evidence type="ECO:0000313" key="2">
    <source>
        <dbReference type="EMBL" id="GEO07624.1"/>
    </source>
</evidence>
<reference evidence="2 3" key="1">
    <citation type="submission" date="2019-07" db="EMBL/GenBank/DDBJ databases">
        <title>Whole genome shotgun sequence of Segetibacter aerophilus NBRC 106135.</title>
        <authorList>
            <person name="Hosoyama A."/>
            <person name="Uohara A."/>
            <person name="Ohji S."/>
            <person name="Ichikawa N."/>
        </authorList>
    </citation>
    <scope>NUCLEOTIDE SEQUENCE [LARGE SCALE GENOMIC DNA]</scope>
    <source>
        <strain evidence="2 3">NBRC 106135</strain>
    </source>
</reference>
<keyword evidence="2" id="KW-0808">Transferase</keyword>
<gene>
    <name evidence="2" type="ORF">SAE01_01200</name>
</gene>
<dbReference type="EMBL" id="BJYT01000001">
    <property type="protein sequence ID" value="GEO07624.1"/>
    <property type="molecule type" value="Genomic_DNA"/>
</dbReference>
<dbReference type="AlphaFoldDB" id="A0A512B6M8"/>
<evidence type="ECO:0000259" key="1">
    <source>
        <dbReference type="Pfam" id="PF00534"/>
    </source>
</evidence>
<dbReference type="SUPFAM" id="SSF53756">
    <property type="entry name" value="UDP-Glycosyltransferase/glycogen phosphorylase"/>
    <property type="match status" value="1"/>
</dbReference>
<dbReference type="Gene3D" id="3.40.50.2000">
    <property type="entry name" value="Glycogen Phosphorylase B"/>
    <property type="match status" value="2"/>
</dbReference>
<accession>A0A512B6M8</accession>
<protein>
    <submittedName>
        <fullName evidence="2">Glycosyl transferase</fullName>
    </submittedName>
</protein>
<dbReference type="InterPro" id="IPR001296">
    <property type="entry name" value="Glyco_trans_1"/>
</dbReference>
<feature type="domain" description="Glycosyl transferase family 1" evidence="1">
    <location>
        <begin position="176"/>
        <end position="324"/>
    </location>
</feature>
<dbReference type="PANTHER" id="PTHR12526:SF595">
    <property type="entry name" value="BLL5217 PROTEIN"/>
    <property type="match status" value="1"/>
</dbReference>
<dbReference type="GO" id="GO:0016757">
    <property type="term" value="F:glycosyltransferase activity"/>
    <property type="evidence" value="ECO:0007669"/>
    <property type="project" value="InterPro"/>
</dbReference>
<sequence>MKILIVMDPGILVPPKGYGGHERLVALFAREYQRVGHEVHLLVTAGSFVEGCITHAFGKEGFPPKHSDALKAIPTAWKFLWAHRNDFDLIHNFGRLVYLLPVLNKRVKKIMTYGREISKRNIRYINELPLNNIVFTGCSNNLVSRGNVAGKWKTVYNAIDFNKYQLQEKTVAEAPLIFLGRIEKVKGCHTAISIAKATNNKLIIAGNISPLADEQEYFKQEIEPYIDGKQILHVGPVNDIQKNGFLGQSKALLFPIEWNEPFGIVMIEAMACGTPVIAFNKGSVEEVVDEGCTGYKVNTAAEMKDAVHRIHNIDRRNCREHAKKRFDVKVVSAQYLSLNR</sequence>
<organism evidence="2 3">
    <name type="scientific">Segetibacter aerophilus</name>
    <dbReference type="NCBI Taxonomy" id="670293"/>
    <lineage>
        <taxon>Bacteria</taxon>
        <taxon>Pseudomonadati</taxon>
        <taxon>Bacteroidota</taxon>
        <taxon>Chitinophagia</taxon>
        <taxon>Chitinophagales</taxon>
        <taxon>Chitinophagaceae</taxon>
        <taxon>Segetibacter</taxon>
    </lineage>
</organism>
<name>A0A512B6M8_9BACT</name>
<dbReference type="OrthoDB" id="9801573at2"/>
<dbReference type="Proteomes" id="UP000321513">
    <property type="component" value="Unassembled WGS sequence"/>
</dbReference>
<proteinExistence type="predicted"/>
<evidence type="ECO:0000313" key="3">
    <source>
        <dbReference type="Proteomes" id="UP000321513"/>
    </source>
</evidence>
<dbReference type="RefSeq" id="WP_147201588.1">
    <property type="nucleotide sequence ID" value="NZ_BJYT01000001.1"/>
</dbReference>
<dbReference type="PANTHER" id="PTHR12526">
    <property type="entry name" value="GLYCOSYLTRANSFERASE"/>
    <property type="match status" value="1"/>
</dbReference>
<keyword evidence="3" id="KW-1185">Reference proteome</keyword>